<name>A0A9X1SSJ0_9ACTN</name>
<dbReference type="Gene3D" id="3.60.21.10">
    <property type="match status" value="1"/>
</dbReference>
<organism evidence="5 6">
    <name type="scientific">Kineosporia babensis</name>
    <dbReference type="NCBI Taxonomy" id="499548"/>
    <lineage>
        <taxon>Bacteria</taxon>
        <taxon>Bacillati</taxon>
        <taxon>Actinomycetota</taxon>
        <taxon>Actinomycetes</taxon>
        <taxon>Kineosporiales</taxon>
        <taxon>Kineosporiaceae</taxon>
        <taxon>Kineosporia</taxon>
    </lineage>
</organism>
<comment type="caution">
    <text evidence="5">The sequence shown here is derived from an EMBL/GenBank/DDBJ whole genome shotgun (WGS) entry which is preliminary data.</text>
</comment>
<evidence type="ECO:0000259" key="3">
    <source>
        <dbReference type="Pfam" id="PF00149"/>
    </source>
</evidence>
<feature type="signal peptide" evidence="2">
    <location>
        <begin position="1"/>
        <end position="29"/>
    </location>
</feature>
<dbReference type="GO" id="GO:0009166">
    <property type="term" value="P:nucleotide catabolic process"/>
    <property type="evidence" value="ECO:0007669"/>
    <property type="project" value="InterPro"/>
</dbReference>
<protein>
    <submittedName>
        <fullName evidence="5">Bifunctional metallophosphatase/5'-nucleotidase</fullName>
    </submittedName>
</protein>
<dbReference type="Gene3D" id="3.90.780.10">
    <property type="entry name" value="5'-Nucleotidase, C-terminal domain"/>
    <property type="match status" value="1"/>
</dbReference>
<keyword evidence="6" id="KW-1185">Reference proteome</keyword>
<dbReference type="SUPFAM" id="SSF55816">
    <property type="entry name" value="5'-nucleotidase (syn. UDP-sugar hydrolase), C-terminal domain"/>
    <property type="match status" value="1"/>
</dbReference>
<dbReference type="InterPro" id="IPR004843">
    <property type="entry name" value="Calcineurin-like_PHP"/>
</dbReference>
<evidence type="ECO:0000259" key="4">
    <source>
        <dbReference type="Pfam" id="PF02872"/>
    </source>
</evidence>
<evidence type="ECO:0000256" key="2">
    <source>
        <dbReference type="RuleBase" id="RU362119"/>
    </source>
</evidence>
<dbReference type="PANTHER" id="PTHR11575:SF24">
    <property type="entry name" value="5'-NUCLEOTIDASE"/>
    <property type="match status" value="1"/>
</dbReference>
<dbReference type="GO" id="GO:0008768">
    <property type="term" value="F:UDP-sugar diphosphatase activity"/>
    <property type="evidence" value="ECO:0007669"/>
    <property type="project" value="TreeGrafter"/>
</dbReference>
<keyword evidence="2" id="KW-0547">Nucleotide-binding</keyword>
<dbReference type="RefSeq" id="WP_231439256.1">
    <property type="nucleotide sequence ID" value="NZ_JAJOMB010000002.1"/>
</dbReference>
<dbReference type="PANTHER" id="PTHR11575">
    <property type="entry name" value="5'-NUCLEOTIDASE-RELATED"/>
    <property type="match status" value="1"/>
</dbReference>
<accession>A0A9X1SSJ0</accession>
<feature type="chain" id="PRO_5041018967" evidence="2">
    <location>
        <begin position="30"/>
        <end position="610"/>
    </location>
</feature>
<evidence type="ECO:0000313" key="6">
    <source>
        <dbReference type="Proteomes" id="UP001138997"/>
    </source>
</evidence>
<reference evidence="5" key="1">
    <citation type="submission" date="2021-11" db="EMBL/GenBank/DDBJ databases">
        <title>Streptomyces corallinus and Kineosporia corallina sp. nov., two new coral-derived marine actinobacteria.</title>
        <authorList>
            <person name="Buangrab K."/>
            <person name="Sutthacheep M."/>
            <person name="Yeemin T."/>
            <person name="Harunari E."/>
            <person name="Igarashi Y."/>
            <person name="Sripreechasak P."/>
            <person name="Kanchanasin P."/>
            <person name="Tanasupawat S."/>
            <person name="Phongsopitanun W."/>
        </authorList>
    </citation>
    <scope>NUCLEOTIDE SEQUENCE</scope>
    <source>
        <strain evidence="5">JCM 31032</strain>
    </source>
</reference>
<feature type="domain" description="Calcineurin-like phosphoesterase" evidence="3">
    <location>
        <begin position="50"/>
        <end position="322"/>
    </location>
</feature>
<dbReference type="InterPro" id="IPR008334">
    <property type="entry name" value="5'-Nucleotdase_C"/>
</dbReference>
<dbReference type="GO" id="GO:0000166">
    <property type="term" value="F:nucleotide binding"/>
    <property type="evidence" value="ECO:0007669"/>
    <property type="project" value="UniProtKB-KW"/>
</dbReference>
<dbReference type="Pfam" id="PF02872">
    <property type="entry name" value="5_nucleotid_C"/>
    <property type="match status" value="1"/>
</dbReference>
<feature type="domain" description="5'-Nucleotidase C-terminal" evidence="4">
    <location>
        <begin position="403"/>
        <end position="575"/>
    </location>
</feature>
<evidence type="ECO:0000256" key="1">
    <source>
        <dbReference type="ARBA" id="ARBA00022729"/>
    </source>
</evidence>
<keyword evidence="1 2" id="KW-0732">Signal</keyword>
<comment type="similarity">
    <text evidence="2">Belongs to the 5'-nucleotidase family.</text>
</comment>
<dbReference type="GO" id="GO:0030288">
    <property type="term" value="C:outer membrane-bounded periplasmic space"/>
    <property type="evidence" value="ECO:0007669"/>
    <property type="project" value="TreeGrafter"/>
</dbReference>
<sequence>MKITMRTGGITAGIAVTAAAALFALPASAGQATAAAAAAAKKPKLVDLQILSFNDYHGHLEPPSGSDGSVLTGDGQVAAGGSEYLTTALRDLRKGEKNSLTVAAGDLIGGSPSLSGLFKDEPSIETLNNMDIDVSGVGNHEFDEGVAELLRMQYGGCHPTEGCFDDDGFDGANFTYLAANAQYKDGVRVEKPEGQKKYGRWFRASTGRTVLPATEVKKVGGVKVGFIGMSLEDTPQLVAPAGIQDITFKDEVVSANLAAADLREKGVEAIVVLLHEGGVPPQGATFDYQCNSGSAADISGPIVEIAKNLDPAIDLLVTGHTHFSYNCAIPDPDGQPRWVTSDASFGRTVTETRLKLDRRSGDVLRDQVTSHNVVVNREQPKAADQTKVIAKWNELAAPISNQVIGEITGDIRRSVGRDTESSLGDLIADAQLAATTAEQDGGSQIAFMNPGGVRADLTYVGSAVGEGDGKVTYGEAFTVQPFGGLVMSLTLTGRQIDTLLEQQWSKETDGSTKFLHLGVSDGFTYSWSKSAPVGAKVAASSIKLNGQVIEAAKQYRVTVNAFMADGGDGFSVLKDGTDRIGGVDLDALTSYLKANSPVTGPTPNRVTALD</sequence>
<evidence type="ECO:0000313" key="5">
    <source>
        <dbReference type="EMBL" id="MCD5310331.1"/>
    </source>
</evidence>
<dbReference type="InterPro" id="IPR029052">
    <property type="entry name" value="Metallo-depent_PP-like"/>
</dbReference>
<dbReference type="AlphaFoldDB" id="A0A9X1SSJ0"/>
<dbReference type="InterPro" id="IPR006179">
    <property type="entry name" value="5_nucleotidase/apyrase"/>
</dbReference>
<proteinExistence type="inferred from homology"/>
<dbReference type="EMBL" id="JAJOMB010000002">
    <property type="protein sequence ID" value="MCD5310331.1"/>
    <property type="molecule type" value="Genomic_DNA"/>
</dbReference>
<dbReference type="Proteomes" id="UP001138997">
    <property type="component" value="Unassembled WGS sequence"/>
</dbReference>
<dbReference type="SUPFAM" id="SSF56300">
    <property type="entry name" value="Metallo-dependent phosphatases"/>
    <property type="match status" value="1"/>
</dbReference>
<dbReference type="PRINTS" id="PR01607">
    <property type="entry name" value="APYRASEFAMLY"/>
</dbReference>
<gene>
    <name evidence="5" type="ORF">LR394_05440</name>
</gene>
<dbReference type="InterPro" id="IPR036907">
    <property type="entry name" value="5'-Nucleotdase_C_sf"/>
</dbReference>
<dbReference type="GO" id="GO:0008253">
    <property type="term" value="F:5'-nucleotidase activity"/>
    <property type="evidence" value="ECO:0007669"/>
    <property type="project" value="TreeGrafter"/>
</dbReference>
<dbReference type="Pfam" id="PF00149">
    <property type="entry name" value="Metallophos"/>
    <property type="match status" value="1"/>
</dbReference>
<keyword evidence="2" id="KW-0378">Hydrolase</keyword>